<dbReference type="InterPro" id="IPR014729">
    <property type="entry name" value="Rossmann-like_a/b/a_fold"/>
</dbReference>
<dbReference type="InterPro" id="IPR003848">
    <property type="entry name" value="DUF218"/>
</dbReference>
<dbReference type="Gene3D" id="3.40.50.620">
    <property type="entry name" value="HUPs"/>
    <property type="match status" value="1"/>
</dbReference>
<gene>
    <name evidence="2" type="ORF">GWK17_11925</name>
</gene>
<dbReference type="GO" id="GO:0000270">
    <property type="term" value="P:peptidoglycan metabolic process"/>
    <property type="evidence" value="ECO:0007669"/>
    <property type="project" value="TreeGrafter"/>
</dbReference>
<dbReference type="Proteomes" id="UP000587942">
    <property type="component" value="Unassembled WGS sequence"/>
</dbReference>
<dbReference type="AlphaFoldDB" id="A0A846THB9"/>
<accession>A0A846THB9</accession>
<dbReference type="InterPro" id="IPR051599">
    <property type="entry name" value="Cell_Envelope_Assoc"/>
</dbReference>
<sequence length="176" mass="19832">MCYVGFLHYKIVENSKLDVPKNADYLIILGARVKGTVPSLALQYRIDHAAMYLKENPNTVAIASGGKGPGEDISEAESIKRELMGYGIDESRIRLEDQSTDTYENIRFSKKFIPEEAESGLLVTNDFHIYRAKMIADDEELKIGGLPARTPIQALLKSYTREYLALTKYFIISLFS</sequence>
<name>A0A846THB9_9BACI</name>
<evidence type="ECO:0000313" key="3">
    <source>
        <dbReference type="Proteomes" id="UP000587942"/>
    </source>
</evidence>
<dbReference type="Pfam" id="PF02698">
    <property type="entry name" value="DUF218"/>
    <property type="match status" value="1"/>
</dbReference>
<dbReference type="GO" id="GO:0043164">
    <property type="term" value="P:Gram-negative-bacterium-type cell wall biogenesis"/>
    <property type="evidence" value="ECO:0007669"/>
    <property type="project" value="TreeGrafter"/>
</dbReference>
<dbReference type="CDD" id="cd06259">
    <property type="entry name" value="YdcF-like"/>
    <property type="match status" value="1"/>
</dbReference>
<comment type="caution">
    <text evidence="2">The sequence shown here is derived from an EMBL/GenBank/DDBJ whole genome shotgun (WGS) entry which is preliminary data.</text>
</comment>
<reference evidence="2 3" key="1">
    <citation type="submission" date="2020-03" db="EMBL/GenBank/DDBJ databases">
        <authorList>
            <person name="Sun Q."/>
        </authorList>
    </citation>
    <scope>NUCLEOTIDE SEQUENCE [LARGE SCALE GENOMIC DNA]</scope>
    <source>
        <strain evidence="2 3">KACC 21451</strain>
    </source>
</reference>
<dbReference type="PANTHER" id="PTHR30336">
    <property type="entry name" value="INNER MEMBRANE PROTEIN, PROBABLE PERMEASE"/>
    <property type="match status" value="1"/>
</dbReference>
<dbReference type="EMBL" id="JAAVUM010000007">
    <property type="protein sequence ID" value="NKE06169.1"/>
    <property type="molecule type" value="Genomic_DNA"/>
</dbReference>
<feature type="domain" description="DUF218" evidence="1">
    <location>
        <begin position="24"/>
        <end position="154"/>
    </location>
</feature>
<evidence type="ECO:0000259" key="1">
    <source>
        <dbReference type="Pfam" id="PF02698"/>
    </source>
</evidence>
<organism evidence="2 3">
    <name type="scientific">Mesobacillus selenatarsenatis</name>
    <dbReference type="NCBI Taxonomy" id="388741"/>
    <lineage>
        <taxon>Bacteria</taxon>
        <taxon>Bacillati</taxon>
        <taxon>Bacillota</taxon>
        <taxon>Bacilli</taxon>
        <taxon>Bacillales</taxon>
        <taxon>Bacillaceae</taxon>
        <taxon>Mesobacillus</taxon>
    </lineage>
</organism>
<proteinExistence type="predicted"/>
<dbReference type="GO" id="GO:0005886">
    <property type="term" value="C:plasma membrane"/>
    <property type="evidence" value="ECO:0007669"/>
    <property type="project" value="TreeGrafter"/>
</dbReference>
<dbReference type="PANTHER" id="PTHR30336:SF4">
    <property type="entry name" value="ENVELOPE BIOGENESIS FACTOR ELYC"/>
    <property type="match status" value="1"/>
</dbReference>
<protein>
    <submittedName>
        <fullName evidence="2">YdcF family protein</fullName>
    </submittedName>
</protein>
<evidence type="ECO:0000313" key="2">
    <source>
        <dbReference type="EMBL" id="NKE06169.1"/>
    </source>
</evidence>